<organism evidence="1 2">
    <name type="scientific">Asanoa hainanensis</name>
    <dbReference type="NCBI Taxonomy" id="560556"/>
    <lineage>
        <taxon>Bacteria</taxon>
        <taxon>Bacillati</taxon>
        <taxon>Actinomycetota</taxon>
        <taxon>Actinomycetes</taxon>
        <taxon>Micromonosporales</taxon>
        <taxon>Micromonosporaceae</taxon>
        <taxon>Asanoa</taxon>
    </lineage>
</organism>
<dbReference type="EMBL" id="FZPH01000012">
    <property type="protein sequence ID" value="SNT60945.1"/>
    <property type="molecule type" value="Genomic_DNA"/>
</dbReference>
<dbReference type="RefSeq" id="WP_089253407.1">
    <property type="nucleotide sequence ID" value="NZ_FZPH01000012.1"/>
</dbReference>
<dbReference type="Proteomes" id="UP000198362">
    <property type="component" value="Unassembled WGS sequence"/>
</dbReference>
<accession>A0A239P1I6</accession>
<reference evidence="1 2" key="1">
    <citation type="submission" date="2017-06" db="EMBL/GenBank/DDBJ databases">
        <authorList>
            <person name="Kim H.J."/>
            <person name="Triplett B.A."/>
        </authorList>
    </citation>
    <scope>NUCLEOTIDE SEQUENCE [LARGE SCALE GENOMIC DNA]</scope>
    <source>
        <strain evidence="1 2">CGMCC 4.5593</strain>
    </source>
</reference>
<dbReference type="GO" id="GO:0016740">
    <property type="term" value="F:transferase activity"/>
    <property type="evidence" value="ECO:0007669"/>
    <property type="project" value="UniProtKB-KW"/>
</dbReference>
<gene>
    <name evidence="1" type="ORF">SAMN05421812_112254</name>
</gene>
<keyword evidence="2" id="KW-1185">Reference proteome</keyword>
<dbReference type="PANTHER" id="PTHR36451">
    <property type="entry name" value="PAPS-DEPENDENT SULFOTRANSFERASE STF3"/>
    <property type="match status" value="1"/>
</dbReference>
<dbReference type="AlphaFoldDB" id="A0A239P1I6"/>
<dbReference type="PANTHER" id="PTHR36451:SF1">
    <property type="entry name" value="OMEGA-HYDROXY-BETA-DIHYDROMENAQUINONE-9 SULFOTRANSFERASE STF3"/>
    <property type="match status" value="1"/>
</dbReference>
<dbReference type="OrthoDB" id="3337911at2"/>
<dbReference type="InterPro" id="IPR052736">
    <property type="entry name" value="Stf3_sulfotransferase"/>
</dbReference>
<keyword evidence="1" id="KW-0808">Transferase</keyword>
<evidence type="ECO:0000313" key="1">
    <source>
        <dbReference type="EMBL" id="SNT60945.1"/>
    </source>
</evidence>
<dbReference type="Pfam" id="PF13469">
    <property type="entry name" value="Sulfotransfer_3"/>
    <property type="match status" value="1"/>
</dbReference>
<protein>
    <submittedName>
        <fullName evidence="1">Sulfotransferase family protein</fullName>
    </submittedName>
</protein>
<name>A0A239P1I6_9ACTN</name>
<dbReference type="Gene3D" id="3.40.50.300">
    <property type="entry name" value="P-loop containing nucleotide triphosphate hydrolases"/>
    <property type="match status" value="1"/>
</dbReference>
<proteinExistence type="predicted"/>
<evidence type="ECO:0000313" key="2">
    <source>
        <dbReference type="Proteomes" id="UP000198362"/>
    </source>
</evidence>
<dbReference type="SUPFAM" id="SSF52540">
    <property type="entry name" value="P-loop containing nucleoside triphosphate hydrolases"/>
    <property type="match status" value="1"/>
</dbReference>
<dbReference type="InterPro" id="IPR027417">
    <property type="entry name" value="P-loop_NTPase"/>
</dbReference>
<sequence>MTKAFSGFSDKPLAAAAGEPALDPTRLAELAATRGGVLPATSRFLPGLVRLCEALEKEAALTPSGRVSAQRSLVNALVTQADLHRLQSGRPQVRRQPVGRPLFITGLHRSGTTLLQWLLSRHPQVRAPRLWELLAPSAASAPDELVGAADGYVRDYHRAAPTFAAIHPLSATEPEECHRLLGNAFLSEIYALRFHIPSYMDWLGSQDREPAYQFHLEQLRAILWRVPGEQVVLKCPFHLWHGGALRRVYPHARVVRLHRDPVEAIASACSLTRAVRAARSDAVDPLAIGDFWIDRARSGVARLADLGPTANGGLPTLDLRYRDLIADPIAAVRRVCRFLRLPLSAEIEGRIQAALRSGHLRKQSEHTYRLQDFGLRPARLEAMFADYRVSLDLASRRVLSP</sequence>